<sequence length="226" mass="23963">MTTPRPPVPGSETAAKPAGPGRPKDLGKRAAILDAAKTLFTGNGFDGVSMDQIAAAAGVSKLTVYSHFGDKETLFVASVKAYCEMQLPSSLFVGDPETPLRECLMVIGRAFVSMVNSPEAVAGHRMLCTPQAAASPLPQMFWEAGPKRVQDEFAAFLQRRADAGELDLPDTALAGSQFLCLLKGEMHARLVFGCGPEYAAGGAFDTQAHVAATVEMFLRAYGRRPA</sequence>
<name>A0A3M8SRU5_9GAMM</name>
<evidence type="ECO:0000256" key="5">
    <source>
        <dbReference type="SAM" id="MobiDB-lite"/>
    </source>
</evidence>
<proteinExistence type="predicted"/>
<dbReference type="PANTHER" id="PTHR30055">
    <property type="entry name" value="HTH-TYPE TRANSCRIPTIONAL REGULATOR RUTR"/>
    <property type="match status" value="1"/>
</dbReference>
<dbReference type="PANTHER" id="PTHR30055:SF146">
    <property type="entry name" value="HTH-TYPE TRANSCRIPTIONAL DUAL REGULATOR CECR"/>
    <property type="match status" value="1"/>
</dbReference>
<evidence type="ECO:0000256" key="3">
    <source>
        <dbReference type="ARBA" id="ARBA00023163"/>
    </source>
</evidence>
<keyword evidence="2 4" id="KW-0238">DNA-binding</keyword>
<dbReference type="FunFam" id="1.10.10.60:FF:000141">
    <property type="entry name" value="TetR family transcriptional regulator"/>
    <property type="match status" value="1"/>
</dbReference>
<evidence type="ECO:0000313" key="8">
    <source>
        <dbReference type="Proteomes" id="UP000267049"/>
    </source>
</evidence>
<dbReference type="PRINTS" id="PR00455">
    <property type="entry name" value="HTHTETR"/>
</dbReference>
<dbReference type="AlphaFoldDB" id="A0A3M8SRU5"/>
<dbReference type="PROSITE" id="PS50977">
    <property type="entry name" value="HTH_TETR_2"/>
    <property type="match status" value="1"/>
</dbReference>
<dbReference type="Gene3D" id="1.10.357.10">
    <property type="entry name" value="Tetracycline Repressor, domain 2"/>
    <property type="match status" value="1"/>
</dbReference>
<evidence type="ECO:0000256" key="1">
    <source>
        <dbReference type="ARBA" id="ARBA00023015"/>
    </source>
</evidence>
<keyword evidence="3" id="KW-0804">Transcription</keyword>
<evidence type="ECO:0000256" key="4">
    <source>
        <dbReference type="PROSITE-ProRule" id="PRU00335"/>
    </source>
</evidence>
<accession>A0A3M8SRU5</accession>
<dbReference type="InterPro" id="IPR050109">
    <property type="entry name" value="HTH-type_TetR-like_transc_reg"/>
</dbReference>
<dbReference type="InterPro" id="IPR039536">
    <property type="entry name" value="TetR_C_Proteobacteria"/>
</dbReference>
<dbReference type="OrthoDB" id="8535430at2"/>
<dbReference type="Gene3D" id="1.10.10.60">
    <property type="entry name" value="Homeodomain-like"/>
    <property type="match status" value="1"/>
</dbReference>
<evidence type="ECO:0000256" key="2">
    <source>
        <dbReference type="ARBA" id="ARBA00023125"/>
    </source>
</evidence>
<evidence type="ECO:0000313" key="7">
    <source>
        <dbReference type="EMBL" id="RNF81934.1"/>
    </source>
</evidence>
<evidence type="ECO:0000259" key="6">
    <source>
        <dbReference type="PROSITE" id="PS50977"/>
    </source>
</evidence>
<feature type="DNA-binding region" description="H-T-H motif" evidence="4">
    <location>
        <begin position="49"/>
        <end position="68"/>
    </location>
</feature>
<reference evidence="7 8" key="1">
    <citation type="submission" date="2018-11" db="EMBL/GenBank/DDBJ databases">
        <title>Lysobacter cryohumiis sp. nov., isolated from soil in the Tianshan Mountains, Xinjiang, China.</title>
        <authorList>
            <person name="Luo Y."/>
            <person name="Sheng H."/>
        </authorList>
    </citation>
    <scope>NUCLEOTIDE SEQUENCE [LARGE SCALE GENOMIC DNA]</scope>
    <source>
        <strain evidence="7 8">ZS60</strain>
    </source>
</reference>
<keyword evidence="8" id="KW-1185">Reference proteome</keyword>
<keyword evidence="1" id="KW-0805">Transcription regulation</keyword>
<dbReference type="Proteomes" id="UP000267049">
    <property type="component" value="Unassembled WGS sequence"/>
</dbReference>
<comment type="caution">
    <text evidence="7">The sequence shown here is derived from an EMBL/GenBank/DDBJ whole genome shotgun (WGS) entry which is preliminary data.</text>
</comment>
<dbReference type="Pfam" id="PF14246">
    <property type="entry name" value="TetR_C_7"/>
    <property type="match status" value="1"/>
</dbReference>
<dbReference type="Pfam" id="PF00440">
    <property type="entry name" value="TetR_N"/>
    <property type="match status" value="1"/>
</dbReference>
<gene>
    <name evidence="7" type="ORF">EER27_15980</name>
</gene>
<dbReference type="GO" id="GO:0000976">
    <property type="term" value="F:transcription cis-regulatory region binding"/>
    <property type="evidence" value="ECO:0007669"/>
    <property type="project" value="TreeGrafter"/>
</dbReference>
<dbReference type="RefSeq" id="WP_123089141.1">
    <property type="nucleotide sequence ID" value="NZ_RIBS01000011.1"/>
</dbReference>
<dbReference type="InterPro" id="IPR009057">
    <property type="entry name" value="Homeodomain-like_sf"/>
</dbReference>
<dbReference type="EMBL" id="RIBS01000011">
    <property type="protein sequence ID" value="RNF81934.1"/>
    <property type="molecule type" value="Genomic_DNA"/>
</dbReference>
<dbReference type="GO" id="GO:0003700">
    <property type="term" value="F:DNA-binding transcription factor activity"/>
    <property type="evidence" value="ECO:0007669"/>
    <property type="project" value="TreeGrafter"/>
</dbReference>
<organism evidence="7 8">
    <name type="scientific">Montanilutibacter psychrotolerans</name>
    <dbReference type="NCBI Taxonomy" id="1327343"/>
    <lineage>
        <taxon>Bacteria</taxon>
        <taxon>Pseudomonadati</taxon>
        <taxon>Pseudomonadota</taxon>
        <taxon>Gammaproteobacteria</taxon>
        <taxon>Lysobacterales</taxon>
        <taxon>Lysobacteraceae</taxon>
        <taxon>Montanilutibacter</taxon>
    </lineage>
</organism>
<dbReference type="SUPFAM" id="SSF46689">
    <property type="entry name" value="Homeodomain-like"/>
    <property type="match status" value="1"/>
</dbReference>
<dbReference type="InterPro" id="IPR001647">
    <property type="entry name" value="HTH_TetR"/>
</dbReference>
<feature type="region of interest" description="Disordered" evidence="5">
    <location>
        <begin position="1"/>
        <end position="26"/>
    </location>
</feature>
<protein>
    <submittedName>
        <fullName evidence="7">TetR/AcrR family transcriptional regulator</fullName>
    </submittedName>
</protein>
<feature type="domain" description="HTH tetR-type" evidence="6">
    <location>
        <begin position="26"/>
        <end position="86"/>
    </location>
</feature>